<sequence length="127" mass="14000">MLGQGAGGKYLWNSTDRGNAACRQCVVNNRPCIKRVKPEEGDVQLVVVTLPQILRSRFLIKDNGYWITRKKLETDKPNVGDIVHAQLDEAPAPQLLVTDNGLVKFVSAERKIYGDKEGDVAALAHMG</sequence>
<evidence type="ECO:0000313" key="2">
    <source>
        <dbReference type="Proteomes" id="UP001172680"/>
    </source>
</evidence>
<organism evidence="1 2">
    <name type="scientific">Coniosporium tulheliwenetii</name>
    <dbReference type="NCBI Taxonomy" id="3383036"/>
    <lineage>
        <taxon>Eukaryota</taxon>
        <taxon>Fungi</taxon>
        <taxon>Dikarya</taxon>
        <taxon>Ascomycota</taxon>
        <taxon>Pezizomycotina</taxon>
        <taxon>Dothideomycetes</taxon>
        <taxon>Dothideomycetes incertae sedis</taxon>
        <taxon>Coniosporium</taxon>
    </lineage>
</organism>
<dbReference type="EMBL" id="JAPDRP010000013">
    <property type="protein sequence ID" value="KAJ9642307.1"/>
    <property type="molecule type" value="Genomic_DNA"/>
</dbReference>
<proteinExistence type="predicted"/>
<gene>
    <name evidence="1" type="ORF">H2199_004687</name>
</gene>
<reference evidence="1" key="1">
    <citation type="submission" date="2022-10" db="EMBL/GenBank/DDBJ databases">
        <title>Culturing micro-colonial fungi from biological soil crusts in the Mojave desert and describing Neophaeococcomyces mojavensis, and introducing the new genera and species Taxawa tesnikishii.</title>
        <authorList>
            <person name="Kurbessoian T."/>
            <person name="Stajich J.E."/>
        </authorList>
    </citation>
    <scope>NUCLEOTIDE SEQUENCE</scope>
    <source>
        <strain evidence="1">JES_115</strain>
    </source>
</reference>
<comment type="caution">
    <text evidence="1">The sequence shown here is derived from an EMBL/GenBank/DDBJ whole genome shotgun (WGS) entry which is preliminary data.</text>
</comment>
<protein>
    <submittedName>
        <fullName evidence="1">Uncharacterized protein</fullName>
    </submittedName>
</protein>
<accession>A0ACC2Z3L8</accession>
<evidence type="ECO:0000313" key="1">
    <source>
        <dbReference type="EMBL" id="KAJ9642307.1"/>
    </source>
</evidence>
<name>A0ACC2Z3L8_9PEZI</name>
<dbReference type="Proteomes" id="UP001172680">
    <property type="component" value="Unassembled WGS sequence"/>
</dbReference>
<keyword evidence="2" id="KW-1185">Reference proteome</keyword>